<feature type="domain" description="Chalcone/stilbene synthase N-terminal" evidence="5">
    <location>
        <begin position="56"/>
        <end position="178"/>
    </location>
</feature>
<name>A0AAU8AE96_9RHOB</name>
<dbReference type="GO" id="GO:0016747">
    <property type="term" value="F:acyltransferase activity, transferring groups other than amino-acyl groups"/>
    <property type="evidence" value="ECO:0007669"/>
    <property type="project" value="InterPro"/>
</dbReference>
<evidence type="ECO:0000256" key="3">
    <source>
        <dbReference type="ARBA" id="ARBA00023315"/>
    </source>
</evidence>
<dbReference type="InterPro" id="IPR012328">
    <property type="entry name" value="Chalcone/stilbene_synt_C"/>
</dbReference>
<dbReference type="RefSeq" id="WP_353471664.1">
    <property type="nucleotide sequence ID" value="NZ_CP123384.1"/>
</dbReference>
<dbReference type="Pfam" id="PF00195">
    <property type="entry name" value="Chal_sti_synt_N"/>
    <property type="match status" value="1"/>
</dbReference>
<comment type="similarity">
    <text evidence="1">Belongs to the thiolase-like superfamily. Chalcone/stilbene synthases family.</text>
</comment>
<reference evidence="7" key="1">
    <citation type="submission" date="2023-02" db="EMBL/GenBank/DDBJ databases">
        <title>Description and genomic characterization of Salipiger bruguierae sp. nov., isolated from the sediment of mangrove plant Bruguiera sexangula.</title>
        <authorList>
            <person name="Long M."/>
        </authorList>
    </citation>
    <scope>NUCLEOTIDE SEQUENCE</scope>
    <source>
        <strain evidence="7">H15</strain>
    </source>
</reference>
<dbReference type="PIRSF" id="PIRSF000451">
    <property type="entry name" value="PKS_III"/>
    <property type="match status" value="1"/>
</dbReference>
<dbReference type="PANTHER" id="PTHR11877:SF99">
    <property type="entry name" value="1,3,6,8-TETRAHYDROXYNAPHTHALENE SYNTHASE"/>
    <property type="match status" value="1"/>
</dbReference>
<dbReference type="AlphaFoldDB" id="A0AAU8AE96"/>
<evidence type="ECO:0000256" key="2">
    <source>
        <dbReference type="ARBA" id="ARBA00022679"/>
    </source>
</evidence>
<evidence type="ECO:0000259" key="5">
    <source>
        <dbReference type="Pfam" id="PF00195"/>
    </source>
</evidence>
<dbReference type="Gene3D" id="3.40.47.10">
    <property type="match status" value="2"/>
</dbReference>
<accession>A0AAU8AE96</accession>
<protein>
    <submittedName>
        <fullName evidence="7">Type III polyketide synthase</fullName>
    </submittedName>
</protein>
<evidence type="ECO:0000256" key="1">
    <source>
        <dbReference type="ARBA" id="ARBA00005531"/>
    </source>
</evidence>
<gene>
    <name evidence="7" type="ORF">PVT71_10145</name>
</gene>
<dbReference type="InterPro" id="IPR011141">
    <property type="entry name" value="Polyketide_synthase_type-III"/>
</dbReference>
<feature type="domain" description="Chalcone/stilbene synthase C-terminal" evidence="6">
    <location>
        <begin position="193"/>
        <end position="308"/>
    </location>
</feature>
<dbReference type="EMBL" id="CP123384">
    <property type="protein sequence ID" value="XCC92836.1"/>
    <property type="molecule type" value="Genomic_DNA"/>
</dbReference>
<dbReference type="PANTHER" id="PTHR11877">
    <property type="entry name" value="HYDROXYMETHYLGLUTARYL-COA SYNTHASE"/>
    <property type="match status" value="1"/>
</dbReference>
<feature type="active site" description="Acyl-thioester intermediate" evidence="4">
    <location>
        <position position="119"/>
    </location>
</feature>
<proteinExistence type="inferred from homology"/>
<keyword evidence="2" id="KW-0808">Transferase</keyword>
<evidence type="ECO:0000256" key="4">
    <source>
        <dbReference type="PIRSR" id="PIRSR000451-1"/>
    </source>
</evidence>
<organism evidence="7">
    <name type="scientific">Alloyangia sp. H15</name>
    <dbReference type="NCBI Taxonomy" id="3029062"/>
    <lineage>
        <taxon>Bacteria</taxon>
        <taxon>Pseudomonadati</taxon>
        <taxon>Pseudomonadota</taxon>
        <taxon>Alphaproteobacteria</taxon>
        <taxon>Rhodobacterales</taxon>
        <taxon>Roseobacteraceae</taxon>
        <taxon>Alloyangia</taxon>
    </lineage>
</organism>
<dbReference type="GO" id="GO:0030639">
    <property type="term" value="P:polyketide biosynthetic process"/>
    <property type="evidence" value="ECO:0007669"/>
    <property type="project" value="TreeGrafter"/>
</dbReference>
<sequence length="333" mass="34991">MRDRAAFIFGRKYPDFQRLSKSFDTAGIDTRHSVVPLSWFSDPHGWSDRAEAFATGARALFVDAARAALADAGWESSEVDVVVTVCSTGIATPSLEAQALAEMGFPENVLRVPVFGLGCAGGVSGMATAELLAAGRPGSRVLLVVVETCSLAFRADRLQKADIIAAVLFGDGAAAACLSTGVPRSEQKVTLGSGHQKTWPDTLGIMGWDVDETGFGVVFDRSIPDFVTQEFGAAAQGALRAAELDDTRIDRFVCHPGGAKVVEALEGALHLNQGSLDAERETLRRAGNMSAPTVMFVLQSVLGSGRTGQMMACALGPGFTASFLPFTVEAMAA</sequence>
<dbReference type="CDD" id="cd00831">
    <property type="entry name" value="CHS_like"/>
    <property type="match status" value="1"/>
</dbReference>
<dbReference type="SUPFAM" id="SSF53901">
    <property type="entry name" value="Thiolase-like"/>
    <property type="match status" value="1"/>
</dbReference>
<dbReference type="Pfam" id="PF02797">
    <property type="entry name" value="Chal_sti_synt_C"/>
    <property type="match status" value="1"/>
</dbReference>
<keyword evidence="3" id="KW-0012">Acyltransferase</keyword>
<dbReference type="InterPro" id="IPR016039">
    <property type="entry name" value="Thiolase-like"/>
</dbReference>
<evidence type="ECO:0000313" key="7">
    <source>
        <dbReference type="EMBL" id="XCC92836.1"/>
    </source>
</evidence>
<evidence type="ECO:0000259" key="6">
    <source>
        <dbReference type="Pfam" id="PF02797"/>
    </source>
</evidence>
<dbReference type="InterPro" id="IPR001099">
    <property type="entry name" value="Chalcone/stilbene_synt_N"/>
</dbReference>